<dbReference type="PROSITE" id="PS50237">
    <property type="entry name" value="HECT"/>
    <property type="match status" value="1"/>
</dbReference>
<dbReference type="PANTHER" id="PTHR22872:SF6">
    <property type="entry name" value="E3 UBIQUITIN-PROTEIN LIGASE HERC1-RELATED"/>
    <property type="match status" value="1"/>
</dbReference>
<dbReference type="SUPFAM" id="SSF56204">
    <property type="entry name" value="Hect, E3 ligase catalytic domain"/>
    <property type="match status" value="1"/>
</dbReference>
<keyword evidence="1" id="KW-0677">Repeat</keyword>
<feature type="compositionally biased region" description="Polar residues" evidence="6">
    <location>
        <begin position="1270"/>
        <end position="1289"/>
    </location>
</feature>
<gene>
    <name evidence="8" type="ORF">GSLYS_00014991001</name>
</gene>
<dbReference type="InterPro" id="IPR000408">
    <property type="entry name" value="Reg_chr_condens"/>
</dbReference>
<evidence type="ECO:0000256" key="6">
    <source>
        <dbReference type="SAM" id="MobiDB-lite"/>
    </source>
</evidence>
<dbReference type="SMART" id="SM00119">
    <property type="entry name" value="HECTc"/>
    <property type="match status" value="1"/>
</dbReference>
<comment type="caution">
    <text evidence="3">Lacks conserved residue(s) required for the propagation of feature annotation.</text>
</comment>
<dbReference type="SUPFAM" id="SSF50985">
    <property type="entry name" value="RCC1/BLIP-II"/>
    <property type="match status" value="2"/>
</dbReference>
<feature type="repeat" description="WD" evidence="4">
    <location>
        <begin position="1301"/>
        <end position="1342"/>
    </location>
</feature>
<evidence type="ECO:0000259" key="7">
    <source>
        <dbReference type="PROSITE" id="PS50237"/>
    </source>
</evidence>
<keyword evidence="4" id="KW-0853">WD repeat</keyword>
<feature type="region of interest" description="Disordered" evidence="6">
    <location>
        <begin position="415"/>
        <end position="439"/>
    </location>
</feature>
<feature type="repeat" description="RCC1" evidence="5">
    <location>
        <begin position="1866"/>
        <end position="1918"/>
    </location>
</feature>
<dbReference type="Pfam" id="PF25390">
    <property type="entry name" value="WD40_RLD"/>
    <property type="match status" value="1"/>
</dbReference>
<dbReference type="PANTHER" id="PTHR22872">
    <property type="entry name" value="BTK-BINDING PROTEIN-RELATED"/>
    <property type="match status" value="1"/>
</dbReference>
<dbReference type="PROSITE" id="PS50012">
    <property type="entry name" value="RCC1_3"/>
    <property type="match status" value="6"/>
</dbReference>
<dbReference type="Gene3D" id="3.90.1750.10">
    <property type="entry name" value="Hect, E3 ligase catalytic domains"/>
    <property type="match status" value="1"/>
</dbReference>
<sequence length="2298" mass="252963">MNLNSDLDRLSQLGSQTLSSLTGQNAQPKIEVLQTTRGDPEQEASIFILDFPTTDFPSVSSTPSLTLEKMNKEKEIHILKFASLQLSAVKALSVLSSSEKFAELLLVPRSTMKDSACEKQLLDSLGIHRDDAMKAALRQMMRLFVARSTYPSPFKRAVPLTEIERAFSVLHNSIIQHIAEDKLGVTSLEGNKSKSMLNEVILKYDIINCNRKFISINTDKVSKMSTTVKRGMDLHLNEIPSGGPKKMQLSDTHMPGMALSADGTDGSTGFGTSHQTSILHAEDMRGFTRRMFNALKPGGVPVICTSTPTPARRPQPPNPIRSRSPSPPPPPIVTPLLEMGFGLQHIKQALAATGVTGREVSARSTNLLATWMLEHPMEAEPEDTDLHDLEAGLSMPPFEMAIEALSERLDSLMLSEDSDEETEEYDELPRPSLSRRPRRLTRGRHVDIRSFLSAGKGDINKTFTLVQQQAIRSYLIKKRQEVGEARPMFDIYDDFDLQDDFFSEDGLDFENNLSLETARDAAKVMSVLRWRLEQSNPVKCEICNVDVRDFNHHMRTSHPGCGNSSRGFGYRSLGLYDGGWFDGACGTGNPFYLMCQTCRESSLQPFPRGRLRLSENTYSYSYEVATKIIRLLGGRQDTRNYEMPLILDDQHPVPTLDHQKLLPRLGLSDNKPIPDPVRFTELDPLGLASIVTTSSISSMYLMGVTSGAMPKNLKSEVKQKSLGEQASHLSKMSDKVIALRSSVSAAQTLVARAVSMKILSFLAQSGQACSLSAALEQIGLADIMQIVRLMSLCAAGKMELLCKTSRTDESAKHLNHLTAAIGALIEENPAALKQLIQLCTQELMMASMGMNTGGLEEHTSHRLLPAGRSGESTAFAVTQALVSLLAQKGWNYKLLQAQLSADKDSPSNELSKCSHLQMINALSACVISARMPPHHRQWSAKQLVRALSAYGQQVAAGSENQVDLGGDMPSCPVVKLEGHQNRLNGCWWSARKGFLASSGYDGTVRVWSLPNKTHQFLQQTCIFNRGREASVEELDGNQINLVCWSSTGKLLAGCMDNLVNVWMIGGGRGHLIEQPQWVTALAWPSSKGMFEGRIGLVGDSLLVGRLDGTIGLIDMIDSSTYRSFDLEHCKRRNVSVTCIVWYEEDRRFAVGYSDGVISLCSREDFGQPVNIDAHKSSISALSWDPTGSLLSSRAVGDDEMHLWLTVNDEGFTPWARFQHTAGVTDFRWCNMLGIGSNKRLMFASGCEDGLIYIWTVLQPNSALPVRPWTSIESSSQTENEGQSSNTQPKASKARKRGDVTLCGHIAPISALAFSPDGLMLASGCAKGWLNIWSIQDKCLLQTYTGTGTVKTIEWFAERSMAASFSRCKDVVILNYSTELYQSNRVIALARKSLKQQAIMGLSQAKCFFSLLQRLPSMLLEQYQYEKSQVIAGDQLQHSQYLQCLTSMAVSLQLDTALCFSPAPLHHRSPETDTEHIVKEWQWLLTYACTIKSADALLRRQNFPPTFKLLNKEKIKSDSQALAYDNKQWDLTSDSQIMSWAIQQPEDWQTGGRCQSFMWGSGRHGQICEGGRVALMPLKIPSLSNAQQIVCGQNCTFIIMPNGSLMSCGEGSYGRLGQGNSDDIHTPTAISALQGFIVVQVATSAGSDGHSMALTESGEVFSWGDGDYGKLGHNNSERHKRPKQIEALQGEEVIQVSCGFKHSAVVTSDGKLFTFGNGDYGRLGHGSTANKKVPERVMSLEAFQIGIVACGLNHTLCMSADGGIVWAFGDGDYGKLGLGNSSPKSVPTKVELLKDFIIKKIACGTQFSVALTTDGHVYTWGQDRMIGQGETQCVSHCKPEQVMPLAGHFIDDITAGAEHTLALAVTGQVWGWGINTDGQLGLGHTNSPVKEPTLIPQLMDQNIKQVSAGRSHCAAWSFPPPPKRIPGVPAPLQLGLPESIPPQYTSLQSVALEAIRSRLIVLHHFSDLVYSSWRLLNLIPKQVSSYCESEVPGICEGPLRPLLSPRVYTLPMVRAISKTMIQSKNCGPQITVKRLSTRGKKCRPVYTQIAQQVVKLKPDDLRLPARAWKVKLIGEGADDAGGVFDDTITEMCLELESGTVPLLIPTPNSKNESGNNRDRYLLNPSLSVDDNGALFKFLGILFGVAVRTKKPLDLHLAPCIWKLIAGMPLKVDDLEEVDHLYIQSLRSIKDIHESGINEFNFHEFIPIDTFEGQSSSGHVVPVVAGGQSLPVHFHNRNEYVDCVLYYRLHEWDKQVQLIREGMAGIIPVPLLTLLTAPALEKLVCGTDEVNIEVLQKVVR</sequence>
<evidence type="ECO:0000256" key="5">
    <source>
        <dbReference type="PROSITE-ProRule" id="PRU00235"/>
    </source>
</evidence>
<dbReference type="SUPFAM" id="SSF50978">
    <property type="entry name" value="WD40 repeat-like"/>
    <property type="match status" value="2"/>
</dbReference>
<evidence type="ECO:0000313" key="9">
    <source>
        <dbReference type="Proteomes" id="UP001497497"/>
    </source>
</evidence>
<dbReference type="InterPro" id="IPR058923">
    <property type="entry name" value="RCC1-like_dom"/>
</dbReference>
<dbReference type="InterPro" id="IPR001680">
    <property type="entry name" value="WD40_rpt"/>
</dbReference>
<dbReference type="InterPro" id="IPR015943">
    <property type="entry name" value="WD40/YVTN_repeat-like_dom_sf"/>
</dbReference>
<dbReference type="InterPro" id="IPR036322">
    <property type="entry name" value="WD40_repeat_dom_sf"/>
</dbReference>
<feature type="repeat" description="WD" evidence="4">
    <location>
        <begin position="976"/>
        <end position="1009"/>
    </location>
</feature>
<evidence type="ECO:0000256" key="3">
    <source>
        <dbReference type="PROSITE-ProRule" id="PRU00104"/>
    </source>
</evidence>
<feature type="repeat" description="RCC1" evidence="5">
    <location>
        <begin position="1762"/>
        <end position="1813"/>
    </location>
</feature>
<feature type="repeat" description="RCC1" evidence="5">
    <location>
        <begin position="1709"/>
        <end position="1760"/>
    </location>
</feature>
<dbReference type="InterPro" id="IPR035983">
    <property type="entry name" value="Hect_E3_ubiquitin_ligase"/>
</dbReference>
<feature type="repeat" description="RCC1" evidence="5">
    <location>
        <begin position="1814"/>
        <end position="1865"/>
    </location>
</feature>
<feature type="repeat" description="RCC1" evidence="5">
    <location>
        <begin position="1602"/>
        <end position="1656"/>
    </location>
</feature>
<dbReference type="CDD" id="cd14401">
    <property type="entry name" value="UBA_HERC1"/>
    <property type="match status" value="1"/>
</dbReference>
<evidence type="ECO:0000256" key="1">
    <source>
        <dbReference type="ARBA" id="ARBA00022737"/>
    </source>
</evidence>
<dbReference type="InterPro" id="IPR051625">
    <property type="entry name" value="Signaling_Regulatory_Domain"/>
</dbReference>
<keyword evidence="2 3" id="KW-0833">Ubl conjugation pathway</keyword>
<dbReference type="PROSITE" id="PS50294">
    <property type="entry name" value="WD_REPEATS_REGION"/>
    <property type="match status" value="2"/>
</dbReference>
<dbReference type="Pfam" id="PF00400">
    <property type="entry name" value="WD40"/>
    <property type="match status" value="4"/>
</dbReference>
<dbReference type="GO" id="GO:0004842">
    <property type="term" value="F:ubiquitin-protein transferase activity"/>
    <property type="evidence" value="ECO:0007669"/>
    <property type="project" value="InterPro"/>
</dbReference>
<dbReference type="InterPro" id="IPR000569">
    <property type="entry name" value="HECT_dom"/>
</dbReference>
<dbReference type="Gene3D" id="3.30.2160.10">
    <property type="entry name" value="Hect, E3 ligase catalytic domain"/>
    <property type="match status" value="1"/>
</dbReference>
<dbReference type="Gene3D" id="2.130.10.30">
    <property type="entry name" value="Regulator of chromosome condensation 1/beta-lactamase-inhibitor protein II"/>
    <property type="match status" value="1"/>
</dbReference>
<feature type="compositionally biased region" description="Acidic residues" evidence="6">
    <location>
        <begin position="416"/>
        <end position="426"/>
    </location>
</feature>
<reference evidence="8 9" key="1">
    <citation type="submission" date="2024-04" db="EMBL/GenBank/DDBJ databases">
        <authorList>
            <consortium name="Genoscope - CEA"/>
            <person name="William W."/>
        </authorList>
    </citation>
    <scope>NUCLEOTIDE SEQUENCE [LARGE SCALE GENOMIC DNA]</scope>
</reference>
<feature type="region of interest" description="Disordered" evidence="6">
    <location>
        <begin position="1269"/>
        <end position="1294"/>
    </location>
</feature>
<dbReference type="Gene3D" id="2.130.10.10">
    <property type="entry name" value="YVTN repeat-like/Quinoprotein amine dehydrogenase"/>
    <property type="match status" value="1"/>
</dbReference>
<dbReference type="SMART" id="SM00320">
    <property type="entry name" value="WD40"/>
    <property type="match status" value="6"/>
</dbReference>
<feature type="domain" description="HECT" evidence="7">
    <location>
        <begin position="2056"/>
        <end position="2298"/>
    </location>
</feature>
<proteinExistence type="predicted"/>
<evidence type="ECO:0000256" key="4">
    <source>
        <dbReference type="PROSITE-ProRule" id="PRU00221"/>
    </source>
</evidence>
<dbReference type="PRINTS" id="PR00633">
    <property type="entry name" value="RCCNDNSATION"/>
</dbReference>
<dbReference type="PROSITE" id="PS00626">
    <property type="entry name" value="RCC1_2"/>
    <property type="match status" value="3"/>
</dbReference>
<dbReference type="InterPro" id="IPR009091">
    <property type="entry name" value="RCC1/BLIP-II"/>
</dbReference>
<dbReference type="Pfam" id="PF00415">
    <property type="entry name" value="RCC1"/>
    <property type="match status" value="3"/>
</dbReference>
<dbReference type="Pfam" id="PF00632">
    <property type="entry name" value="HECT"/>
    <property type="match status" value="1"/>
</dbReference>
<evidence type="ECO:0000313" key="8">
    <source>
        <dbReference type="EMBL" id="CAL1541385.1"/>
    </source>
</evidence>
<accession>A0AAV2I973</accession>
<dbReference type="PROSITE" id="PS50082">
    <property type="entry name" value="WD_REPEATS_2"/>
    <property type="match status" value="2"/>
</dbReference>
<organism evidence="8 9">
    <name type="scientific">Lymnaea stagnalis</name>
    <name type="common">Great pond snail</name>
    <name type="synonym">Helix stagnalis</name>
    <dbReference type="NCBI Taxonomy" id="6523"/>
    <lineage>
        <taxon>Eukaryota</taxon>
        <taxon>Metazoa</taxon>
        <taxon>Spiralia</taxon>
        <taxon>Lophotrochozoa</taxon>
        <taxon>Mollusca</taxon>
        <taxon>Gastropoda</taxon>
        <taxon>Heterobranchia</taxon>
        <taxon>Euthyneura</taxon>
        <taxon>Panpulmonata</taxon>
        <taxon>Hygrophila</taxon>
        <taxon>Lymnaeoidea</taxon>
        <taxon>Lymnaeidae</taxon>
        <taxon>Lymnaea</taxon>
    </lineage>
</organism>
<dbReference type="Proteomes" id="UP001497497">
    <property type="component" value="Unassembled WGS sequence"/>
</dbReference>
<comment type="caution">
    <text evidence="8">The sequence shown here is derived from an EMBL/GenBank/DDBJ whole genome shotgun (WGS) entry which is preliminary data.</text>
</comment>
<feature type="repeat" description="RCC1" evidence="5">
    <location>
        <begin position="1657"/>
        <end position="1708"/>
    </location>
</feature>
<name>A0AAV2I973_LYMST</name>
<keyword evidence="9" id="KW-1185">Reference proteome</keyword>
<feature type="compositionally biased region" description="Pro residues" evidence="6">
    <location>
        <begin position="311"/>
        <end position="333"/>
    </location>
</feature>
<protein>
    <recommendedName>
        <fullName evidence="7">HECT domain-containing protein</fullName>
    </recommendedName>
</protein>
<dbReference type="EMBL" id="CAXITT010000430">
    <property type="protein sequence ID" value="CAL1541385.1"/>
    <property type="molecule type" value="Genomic_DNA"/>
</dbReference>
<evidence type="ECO:0000256" key="2">
    <source>
        <dbReference type="ARBA" id="ARBA00022786"/>
    </source>
</evidence>
<feature type="region of interest" description="Disordered" evidence="6">
    <location>
        <begin position="305"/>
        <end position="333"/>
    </location>
</feature>